<accession>A0A2V2NH56</accession>
<keyword evidence="2" id="KW-0378">Hydrolase</keyword>
<name>A0A2V2NH56_9EURY</name>
<dbReference type="GO" id="GO:0016787">
    <property type="term" value="F:hydrolase activity"/>
    <property type="evidence" value="ECO:0007669"/>
    <property type="project" value="UniProtKB-KW"/>
</dbReference>
<dbReference type="InterPro" id="IPR006674">
    <property type="entry name" value="HD_domain"/>
</dbReference>
<dbReference type="InterPro" id="IPR003607">
    <property type="entry name" value="HD/PDEase_dom"/>
</dbReference>
<sequence length="175" mass="19003">MSDPGDEFIPFLVQAGCDPGVIAHCLAVRDVAVQIAERLKNAGIQVDVSLVAKGAVIHDIGRSVTHGMDHADAGGTICRKLGLDEKICFIVENHIGAGLYAEERAEFGLPAVDRIPQSLEEKIVAHADNLVKGTRVLNKEEFIASLNRFPESVRTRFIALSEELELPVRKIQGIN</sequence>
<reference evidence="2 3" key="1">
    <citation type="submission" date="2018-05" db="EMBL/GenBank/DDBJ databases">
        <title>Draft genome of Methanospirillum stamsii Pt1.</title>
        <authorList>
            <person name="Dueholm M.S."/>
            <person name="Nielsen P.H."/>
            <person name="Bakmann L.F."/>
            <person name="Otzen D.E."/>
        </authorList>
    </citation>
    <scope>NUCLEOTIDE SEQUENCE [LARGE SCALE GENOMIC DNA]</scope>
    <source>
        <strain evidence="2 3">Pt1</strain>
    </source>
</reference>
<feature type="domain" description="HD" evidence="1">
    <location>
        <begin position="21"/>
        <end position="133"/>
    </location>
</feature>
<dbReference type="PANTHER" id="PTHR38659">
    <property type="entry name" value="METAL-DEPENDENT PHOSPHOHYDROLASE"/>
    <property type="match status" value="1"/>
</dbReference>
<protein>
    <submittedName>
        <fullName evidence="2">Phosphohydrolase</fullName>
    </submittedName>
</protein>
<comment type="caution">
    <text evidence="2">The sequence shown here is derived from an EMBL/GenBank/DDBJ whole genome shotgun (WGS) entry which is preliminary data.</text>
</comment>
<dbReference type="NCBIfam" id="TIGR00277">
    <property type="entry name" value="HDIG"/>
    <property type="match status" value="1"/>
</dbReference>
<dbReference type="CDD" id="cd00077">
    <property type="entry name" value="HDc"/>
    <property type="match status" value="1"/>
</dbReference>
<keyword evidence="3" id="KW-1185">Reference proteome</keyword>
<dbReference type="Pfam" id="PF01966">
    <property type="entry name" value="HD"/>
    <property type="match status" value="1"/>
</dbReference>
<dbReference type="PROSITE" id="PS51831">
    <property type="entry name" value="HD"/>
    <property type="match status" value="1"/>
</dbReference>
<dbReference type="PANTHER" id="PTHR38659:SF2">
    <property type="entry name" value="HDIG DOMAIN PROTEIN"/>
    <property type="match status" value="1"/>
</dbReference>
<evidence type="ECO:0000259" key="1">
    <source>
        <dbReference type="PROSITE" id="PS51831"/>
    </source>
</evidence>
<evidence type="ECO:0000313" key="3">
    <source>
        <dbReference type="Proteomes" id="UP000245934"/>
    </source>
</evidence>
<proteinExistence type="predicted"/>
<dbReference type="GeneID" id="97609508"/>
<evidence type="ECO:0000313" key="2">
    <source>
        <dbReference type="EMBL" id="PWR75737.1"/>
    </source>
</evidence>
<dbReference type="Gene3D" id="1.10.3210.10">
    <property type="entry name" value="Hypothetical protein af1432"/>
    <property type="match status" value="1"/>
</dbReference>
<dbReference type="SUPFAM" id="SSF109604">
    <property type="entry name" value="HD-domain/PDEase-like"/>
    <property type="match status" value="1"/>
</dbReference>
<dbReference type="InterPro" id="IPR006675">
    <property type="entry name" value="HDIG_dom"/>
</dbReference>
<gene>
    <name evidence="2" type="ORF">DLD82_03910</name>
</gene>
<dbReference type="Proteomes" id="UP000245934">
    <property type="component" value="Unassembled WGS sequence"/>
</dbReference>
<dbReference type="AlphaFoldDB" id="A0A2V2NH56"/>
<dbReference type="SMART" id="SM00471">
    <property type="entry name" value="HDc"/>
    <property type="match status" value="1"/>
</dbReference>
<dbReference type="RefSeq" id="WP_109939802.1">
    <property type="nucleotide sequence ID" value="NZ_CP176366.1"/>
</dbReference>
<organism evidence="2 3">
    <name type="scientific">Methanospirillum stamsii</name>
    <dbReference type="NCBI Taxonomy" id="1277351"/>
    <lineage>
        <taxon>Archaea</taxon>
        <taxon>Methanobacteriati</taxon>
        <taxon>Methanobacteriota</taxon>
        <taxon>Stenosarchaea group</taxon>
        <taxon>Methanomicrobia</taxon>
        <taxon>Methanomicrobiales</taxon>
        <taxon>Methanospirillaceae</taxon>
        <taxon>Methanospirillum</taxon>
    </lineage>
</organism>
<dbReference type="OrthoDB" id="52832at2157"/>
<dbReference type="EMBL" id="QGMZ01000008">
    <property type="protein sequence ID" value="PWR75737.1"/>
    <property type="molecule type" value="Genomic_DNA"/>
</dbReference>